<dbReference type="Gene3D" id="3.90.70.10">
    <property type="entry name" value="Cysteine proteinases"/>
    <property type="match status" value="1"/>
</dbReference>
<name>A0A5C5ZSP8_9BACT</name>
<protein>
    <recommendedName>
        <fullName evidence="4">Peptidase C39 domain-containing protein</fullName>
    </recommendedName>
</protein>
<reference evidence="2 3" key="1">
    <citation type="submission" date="2019-02" db="EMBL/GenBank/DDBJ databases">
        <title>Deep-cultivation of Planctomycetes and their phenomic and genomic characterization uncovers novel biology.</title>
        <authorList>
            <person name="Wiegand S."/>
            <person name="Jogler M."/>
            <person name="Boedeker C."/>
            <person name="Pinto D."/>
            <person name="Vollmers J."/>
            <person name="Rivas-Marin E."/>
            <person name="Kohn T."/>
            <person name="Peeters S.H."/>
            <person name="Heuer A."/>
            <person name="Rast P."/>
            <person name="Oberbeckmann S."/>
            <person name="Bunk B."/>
            <person name="Jeske O."/>
            <person name="Meyerdierks A."/>
            <person name="Storesund J.E."/>
            <person name="Kallscheuer N."/>
            <person name="Luecker S."/>
            <person name="Lage O.M."/>
            <person name="Pohl T."/>
            <person name="Merkel B.J."/>
            <person name="Hornburger P."/>
            <person name="Mueller R.-W."/>
            <person name="Bruemmer F."/>
            <person name="Labrenz M."/>
            <person name="Spormann A.M."/>
            <person name="Op Den Camp H."/>
            <person name="Overmann J."/>
            <person name="Amann R."/>
            <person name="Jetten M.S.M."/>
            <person name="Mascher T."/>
            <person name="Medema M.H."/>
            <person name="Devos D.P."/>
            <person name="Kaster A.-K."/>
            <person name="Ovreas L."/>
            <person name="Rohde M."/>
            <person name="Galperin M.Y."/>
            <person name="Jogler C."/>
        </authorList>
    </citation>
    <scope>NUCLEOTIDE SEQUENCE [LARGE SCALE GENOMIC DNA]</scope>
    <source>
        <strain evidence="2 3">Mal64</strain>
    </source>
</reference>
<proteinExistence type="predicted"/>
<dbReference type="RefSeq" id="WP_146396471.1">
    <property type="nucleotide sequence ID" value="NZ_SJPQ01000001.1"/>
</dbReference>
<evidence type="ECO:0008006" key="4">
    <source>
        <dbReference type="Google" id="ProtNLM"/>
    </source>
</evidence>
<evidence type="ECO:0000313" key="3">
    <source>
        <dbReference type="Proteomes" id="UP000315440"/>
    </source>
</evidence>
<keyword evidence="3" id="KW-1185">Reference proteome</keyword>
<gene>
    <name evidence="2" type="ORF">Mal64_04680</name>
</gene>
<dbReference type="Proteomes" id="UP000315440">
    <property type="component" value="Unassembled WGS sequence"/>
</dbReference>
<evidence type="ECO:0000256" key="1">
    <source>
        <dbReference type="SAM" id="MobiDB-lite"/>
    </source>
</evidence>
<comment type="caution">
    <text evidence="2">The sequence shown here is derived from an EMBL/GenBank/DDBJ whole genome shotgun (WGS) entry which is preliminary data.</text>
</comment>
<evidence type="ECO:0000313" key="2">
    <source>
        <dbReference type="EMBL" id="TWT90085.1"/>
    </source>
</evidence>
<dbReference type="OrthoDB" id="265084at2"/>
<accession>A0A5C5ZSP8</accession>
<feature type="region of interest" description="Disordered" evidence="1">
    <location>
        <begin position="127"/>
        <end position="152"/>
    </location>
</feature>
<dbReference type="EMBL" id="SJPQ01000001">
    <property type="protein sequence ID" value="TWT90085.1"/>
    <property type="molecule type" value="Genomic_DNA"/>
</dbReference>
<dbReference type="AlphaFoldDB" id="A0A5C5ZSP8"/>
<sequence length="245" mass="26575">MKTFSRTIPNQRSRSLSIHRDQRTCGAHALARVYASLGLRADAPAIWRRLAEPDSAGEPRIRTHRLADDALSHGLSAVCLQADRKAPPALNALHAMGWRVVLNHLITPGRPEGHFSAVVRARRDSVTLFDPNHGPNDGPNDGPNHGPSGGSFVRMRRQRLHERWMPSAPSAEVIGGVLVAVRDATSDPSEWRACPACGGDFLLPASIGTSWSGPWSAHWLAAFCPRCDARVEPLSHKPFLPGAAV</sequence>
<organism evidence="2 3">
    <name type="scientific">Pseudobythopirellula maris</name>
    <dbReference type="NCBI Taxonomy" id="2527991"/>
    <lineage>
        <taxon>Bacteria</taxon>
        <taxon>Pseudomonadati</taxon>
        <taxon>Planctomycetota</taxon>
        <taxon>Planctomycetia</taxon>
        <taxon>Pirellulales</taxon>
        <taxon>Lacipirellulaceae</taxon>
        <taxon>Pseudobythopirellula</taxon>
    </lineage>
</organism>